<dbReference type="PROSITE" id="PS50972">
    <property type="entry name" value="PTERIN_BINDING"/>
    <property type="match status" value="1"/>
</dbReference>
<feature type="domain" description="B12-binding N-terminal" evidence="28">
    <location>
        <begin position="655"/>
        <end position="749"/>
    </location>
</feature>
<keyword evidence="11 21" id="KW-0808">Transferase</keyword>
<evidence type="ECO:0000256" key="18">
    <source>
        <dbReference type="ARBA" id="ARBA00025552"/>
    </source>
</evidence>
<feature type="binding site" evidence="23">
    <location>
        <position position="814"/>
    </location>
    <ligand>
        <name>methylcob(III)alamin</name>
        <dbReference type="ChEBI" id="CHEBI:28115"/>
    </ligand>
</feature>
<keyword evidence="16 21" id="KW-0486">Methionine biosynthesis</keyword>
<keyword evidence="14" id="KW-0677">Repeat</keyword>
<evidence type="ECO:0000256" key="23">
    <source>
        <dbReference type="PIRSR" id="PIRSR000381-2"/>
    </source>
</evidence>
<protein>
    <recommendedName>
        <fullName evidence="7 20">Methionine synthase</fullName>
        <ecNumber evidence="6 20">2.1.1.13</ecNumber>
    </recommendedName>
    <alternativeName>
        <fullName evidence="19 21">5-methyltetrahydrofolate--homocysteine methyltransferase</fullName>
    </alternativeName>
</protein>
<dbReference type="InterPro" id="IPR036589">
    <property type="entry name" value="HCY_dom_sf"/>
</dbReference>
<dbReference type="PROSITE" id="PS50970">
    <property type="entry name" value="HCY"/>
    <property type="match status" value="1"/>
</dbReference>
<feature type="domain" description="B12-binding" evidence="27">
    <location>
        <begin position="752"/>
        <end position="887"/>
    </location>
</feature>
<dbReference type="InterPro" id="IPR011005">
    <property type="entry name" value="Dihydropteroate_synth-like_sf"/>
</dbReference>
<feature type="binding site" evidence="23">
    <location>
        <position position="699"/>
    </location>
    <ligand>
        <name>methylcob(III)alamin</name>
        <dbReference type="ChEBI" id="CHEBI:28115"/>
    </ligand>
</feature>
<dbReference type="PROSITE" id="PS51332">
    <property type="entry name" value="B12_BINDING"/>
    <property type="match status" value="1"/>
</dbReference>
<dbReference type="GO" id="GO:0032259">
    <property type="term" value="P:methylation"/>
    <property type="evidence" value="ECO:0007669"/>
    <property type="project" value="UniProtKB-KW"/>
</dbReference>
<feature type="domain" description="Pterin-binding" evidence="26">
    <location>
        <begin position="354"/>
        <end position="619"/>
    </location>
</feature>
<reference evidence="29 30" key="1">
    <citation type="journal article" date="2019" name="Nat. Med.">
        <title>A library of human gut bacterial isolates paired with longitudinal multiomics data enables mechanistic microbiome research.</title>
        <authorList>
            <person name="Poyet M."/>
            <person name="Groussin M."/>
            <person name="Gibbons S.M."/>
            <person name="Avila-Pacheco J."/>
            <person name="Jiang X."/>
            <person name="Kearney S.M."/>
            <person name="Perrotta A.R."/>
            <person name="Berdy B."/>
            <person name="Zhao S."/>
            <person name="Lieberman T.D."/>
            <person name="Swanson P.K."/>
            <person name="Smith M."/>
            <person name="Roesemann S."/>
            <person name="Alexander J.E."/>
            <person name="Rich S.A."/>
            <person name="Livny J."/>
            <person name="Vlamakis H."/>
            <person name="Clish C."/>
            <person name="Bullock K."/>
            <person name="Deik A."/>
            <person name="Scott J."/>
            <person name="Pierce K.A."/>
            <person name="Xavier R.J."/>
            <person name="Alm E.J."/>
        </authorList>
    </citation>
    <scope>NUCLEOTIDE SEQUENCE [LARGE SCALE GENOMIC DNA]</scope>
    <source>
        <strain evidence="29 30">BIOML-A10</strain>
    </source>
</reference>
<keyword evidence="10 21" id="KW-0846">Cobalamin</keyword>
<comment type="catalytic activity">
    <reaction evidence="1 21">
        <text>(6S)-5-methyl-5,6,7,8-tetrahydrofolate + L-homocysteine = (6S)-5,6,7,8-tetrahydrofolate + L-methionine</text>
        <dbReference type="Rhea" id="RHEA:11172"/>
        <dbReference type="ChEBI" id="CHEBI:18608"/>
        <dbReference type="ChEBI" id="CHEBI:57453"/>
        <dbReference type="ChEBI" id="CHEBI:57844"/>
        <dbReference type="ChEBI" id="CHEBI:58199"/>
        <dbReference type="EC" id="2.1.1.13"/>
    </reaction>
</comment>
<dbReference type="AlphaFoldDB" id="A0A7J4XLW9"/>
<evidence type="ECO:0000256" key="20">
    <source>
        <dbReference type="NCBIfam" id="TIGR02082"/>
    </source>
</evidence>
<dbReference type="GO" id="GO:0046653">
    <property type="term" value="P:tetrahydrofolate metabolic process"/>
    <property type="evidence" value="ECO:0007669"/>
    <property type="project" value="TreeGrafter"/>
</dbReference>
<dbReference type="SUPFAM" id="SSF47644">
    <property type="entry name" value="Methionine synthase domain"/>
    <property type="match status" value="1"/>
</dbReference>
<keyword evidence="15 21" id="KW-0862">Zinc</keyword>
<dbReference type="PANTHER" id="PTHR45833:SF1">
    <property type="entry name" value="METHIONINE SYNTHASE"/>
    <property type="match status" value="1"/>
</dbReference>
<dbReference type="CDD" id="cd02069">
    <property type="entry name" value="methionine_synthase_B12_BD"/>
    <property type="match status" value="1"/>
</dbReference>
<evidence type="ECO:0000256" key="5">
    <source>
        <dbReference type="ARBA" id="ARBA00010398"/>
    </source>
</evidence>
<comment type="domain">
    <text evidence="21">Modular enzyme with four functionally distinct domains. The isolated Hcy-binding domain catalyzes methyl transfer from free methylcobalamin to homocysteine. The Hcy-binding domain in association with the pterin-binding domain catalyzes the methylation of cob(I)alamin by methyltetrahydrofolate and the methylation of homocysteine. The B12-binding domain binds the cofactor. The AdoMet activation domain binds S-adenosyl-L-methionine. Under aerobic conditions cob(I)alamin can be converted to inactive cob(II)alamin. Reductive methylation by S-adenosyl-L-methionine and flavodoxin regenerates methylcobalamin.</text>
</comment>
<dbReference type="PANTHER" id="PTHR45833">
    <property type="entry name" value="METHIONINE SYNTHASE"/>
    <property type="match status" value="1"/>
</dbReference>
<evidence type="ECO:0000256" key="10">
    <source>
        <dbReference type="ARBA" id="ARBA00022628"/>
    </source>
</evidence>
<evidence type="ECO:0000256" key="9">
    <source>
        <dbReference type="ARBA" id="ARBA00022605"/>
    </source>
</evidence>
<accession>A0A7J4XLW9</accession>
<dbReference type="InterPro" id="IPR000489">
    <property type="entry name" value="Pterin-binding_dom"/>
</dbReference>
<dbReference type="GO" id="GO:0005829">
    <property type="term" value="C:cytosol"/>
    <property type="evidence" value="ECO:0007669"/>
    <property type="project" value="TreeGrafter"/>
</dbReference>
<dbReference type="Gene3D" id="3.20.20.20">
    <property type="entry name" value="Dihydropteroate synthase-like"/>
    <property type="match status" value="1"/>
</dbReference>
<comment type="function">
    <text evidence="18 21">Catalyzes the transfer of a methyl group from methyl-cobalamin to homocysteine, yielding enzyme-bound cob(I)alamin and methionine. Subsequently, remethylates the cofactor using methyltetrahydrofolate.</text>
</comment>
<dbReference type="EMBL" id="VWMK01000004">
    <property type="protein sequence ID" value="KAA3767827.1"/>
    <property type="molecule type" value="Genomic_DNA"/>
</dbReference>
<evidence type="ECO:0000259" key="26">
    <source>
        <dbReference type="PROSITE" id="PS50972"/>
    </source>
</evidence>
<evidence type="ECO:0000259" key="28">
    <source>
        <dbReference type="PROSITE" id="PS51337"/>
    </source>
</evidence>
<dbReference type="InterPro" id="IPR011822">
    <property type="entry name" value="MetH"/>
</dbReference>
<proteinExistence type="inferred from homology"/>
<evidence type="ECO:0000256" key="24">
    <source>
        <dbReference type="PROSITE-ProRule" id="PRU00333"/>
    </source>
</evidence>
<evidence type="ECO:0000313" key="30">
    <source>
        <dbReference type="Proteomes" id="UP000422221"/>
    </source>
</evidence>
<evidence type="ECO:0000256" key="7">
    <source>
        <dbReference type="ARBA" id="ARBA00013998"/>
    </source>
</evidence>
<organism evidence="29 30">
    <name type="scientific">Bacteroides salyersiae</name>
    <dbReference type="NCBI Taxonomy" id="291644"/>
    <lineage>
        <taxon>Bacteria</taxon>
        <taxon>Pseudomonadati</taxon>
        <taxon>Bacteroidota</taxon>
        <taxon>Bacteroidia</taxon>
        <taxon>Bacteroidales</taxon>
        <taxon>Bacteroidaceae</taxon>
        <taxon>Bacteroides</taxon>
    </lineage>
</organism>
<dbReference type="SUPFAM" id="SSF52242">
    <property type="entry name" value="Cobalamin (vitamin B12)-binding domain"/>
    <property type="match status" value="1"/>
</dbReference>
<dbReference type="FunFam" id="3.40.50.280:FF:000006">
    <property type="entry name" value="Methionine synthase (B12-dependent)"/>
    <property type="match status" value="1"/>
</dbReference>
<evidence type="ECO:0000256" key="16">
    <source>
        <dbReference type="ARBA" id="ARBA00023167"/>
    </source>
</evidence>
<name>A0A7J4XLW9_9BACE</name>
<dbReference type="FunFam" id="1.10.1240.10:FF:000001">
    <property type="entry name" value="Methionine synthase"/>
    <property type="match status" value="1"/>
</dbReference>
<keyword evidence="8 21" id="KW-0489">Methyltransferase</keyword>
<comment type="caution">
    <text evidence="29">The sequence shown here is derived from an EMBL/GenBank/DDBJ whole genome shotgun (WGS) entry which is preliminary data.</text>
</comment>
<sequence>MDKITIPQLVSRRILILDGAMGTMIQQYNLKEEDFRGERFAHIPGQLKGNNDLLCLTRPDVIQDIHRKYLEAGADIIETNTFSSTTVSMADYHVEQYVREINLAAVKLAREVADEYTAKNPQKPRFVAGSVGPTNKTCSMSPDVNNPAFRALSYDELADAYQQQMEAMLEGGVDAILIETIFDTLNAKAAVYAAEQAIKITGVEVPIMLSVTVSDTGGRTLSGQTLDAFLASVQHANIFSVGLNCSFGARQLKPFLEQLAARAPYYISAYPNAGLPNSLGQYDQSPADMAHEVKEYIHEGLINIIGGCCGTTDAYIAEYPALIEGARPHVPVRKPDCLWLSGLELLEVKPEINFVNIGERCNVAGSRKFLRLINEKKYDEALSIARQQVEDGALIIDVNMDDGLLDARQEMTTFLNLIASEPEIARVPVMIDSSKWEVIEAGLKCLQGKSVVNSISLKEGEEKFLEHARIIRQYGAAAVVMAFDEKGQADTAARKIEVCERAYRLLVDKVGFNPQDIIFDPNVLAVATGIEEHNNYAVDFINATGWIRKNLPGAHVSGGVSNLSFSFRGNNYIREAMHAVFLYHAIQQGMDMGIVNPATSVLYTDIPADVLEKIEDVVLNRRPDAAERLIELAEALKAGKDTNAQLSTSNSQLSVHQAWRDGTVQERLQHALIKGIGDFLEEDLAEALPLYEKAVDVIEGPLMDGMNHVGELFGAGKMFLPQVVKTARTMKKAVAILQPIIESEKQEGASSAGKVLLATVKGDVHDIGKNIVSVVMACNGYDIVDLGVMVPAETIVQHAIEEKVDMIGLSGLITPSLEEMVHVAMELEKAGLDIPLLIGGATTSKMHTALKIAPVYHAPVVHLKDASQNAGVAARLLNPKTKEELAIELTKEYEELRDKSGMMRRETVSLEEAQKNKLNLF</sequence>
<comment type="similarity">
    <text evidence="5">Belongs to the vitamin-B12 dependent methionine synthase family.</text>
</comment>
<dbReference type="GO" id="GO:0050667">
    <property type="term" value="P:homocysteine metabolic process"/>
    <property type="evidence" value="ECO:0007669"/>
    <property type="project" value="TreeGrafter"/>
</dbReference>
<evidence type="ECO:0000256" key="1">
    <source>
        <dbReference type="ARBA" id="ARBA00001700"/>
    </source>
</evidence>
<evidence type="ECO:0000259" key="25">
    <source>
        <dbReference type="PROSITE" id="PS50970"/>
    </source>
</evidence>
<evidence type="ECO:0000256" key="3">
    <source>
        <dbReference type="ARBA" id="ARBA00001956"/>
    </source>
</evidence>
<dbReference type="FunFam" id="3.20.20.330:FF:000001">
    <property type="entry name" value="Methionine synthase"/>
    <property type="match status" value="1"/>
</dbReference>
<dbReference type="CDD" id="cd00740">
    <property type="entry name" value="MeTr"/>
    <property type="match status" value="1"/>
</dbReference>
<dbReference type="Proteomes" id="UP000422221">
    <property type="component" value="Unassembled WGS sequence"/>
</dbReference>
<dbReference type="Pfam" id="PF00809">
    <property type="entry name" value="Pterin_bind"/>
    <property type="match status" value="1"/>
</dbReference>
<dbReference type="InterPro" id="IPR033706">
    <property type="entry name" value="Met_synthase_B12-bd"/>
</dbReference>
<dbReference type="FunFam" id="3.20.20.20:FF:000002">
    <property type="entry name" value="Methionine synthase"/>
    <property type="match status" value="1"/>
</dbReference>
<comment type="cofactor">
    <cofactor evidence="3 21 22">
        <name>methylcob(III)alamin</name>
        <dbReference type="ChEBI" id="CHEBI:28115"/>
    </cofactor>
</comment>
<feature type="binding site" evidence="23">
    <location>
        <position position="810"/>
    </location>
    <ligand>
        <name>methylcob(III)alamin</name>
        <dbReference type="ChEBI" id="CHEBI:28115"/>
    </ligand>
</feature>
<evidence type="ECO:0000313" key="29">
    <source>
        <dbReference type="EMBL" id="KAA3767827.1"/>
    </source>
</evidence>
<evidence type="ECO:0000256" key="8">
    <source>
        <dbReference type="ARBA" id="ARBA00022603"/>
    </source>
</evidence>
<evidence type="ECO:0000259" key="27">
    <source>
        <dbReference type="PROSITE" id="PS51332"/>
    </source>
</evidence>
<keyword evidence="12 21" id="KW-0949">S-adenosyl-L-methionine</keyword>
<dbReference type="Pfam" id="PF02574">
    <property type="entry name" value="S-methyl_trans"/>
    <property type="match status" value="1"/>
</dbReference>
<dbReference type="Gene3D" id="3.20.20.330">
    <property type="entry name" value="Homocysteine-binding-like domain"/>
    <property type="match status" value="1"/>
</dbReference>
<keyword evidence="13 21" id="KW-0479">Metal-binding</keyword>
<keyword evidence="9 21" id="KW-0028">Amino-acid biosynthesis</keyword>
<dbReference type="InterPro" id="IPR006158">
    <property type="entry name" value="Cobalamin-bd"/>
</dbReference>
<comment type="cofactor">
    <cofactor evidence="2 21 24">
        <name>Zn(2+)</name>
        <dbReference type="ChEBI" id="CHEBI:29105"/>
    </cofactor>
</comment>
<dbReference type="InterPro" id="IPR050554">
    <property type="entry name" value="Met_Synthase/Corrinoid"/>
</dbReference>
<feature type="binding site" evidence="23">
    <location>
        <begin position="762"/>
        <end position="766"/>
    </location>
    <ligand>
        <name>methylcob(III)alamin</name>
        <dbReference type="ChEBI" id="CHEBI:28115"/>
    </ligand>
</feature>
<evidence type="ECO:0000256" key="6">
    <source>
        <dbReference type="ARBA" id="ARBA00012032"/>
    </source>
</evidence>
<gene>
    <name evidence="29" type="primary">metH</name>
    <name evidence="29" type="ORF">F3F73_05355</name>
</gene>
<feature type="binding site" evidence="22 24">
    <location>
        <position position="308"/>
    </location>
    <ligand>
        <name>Zn(2+)</name>
        <dbReference type="ChEBI" id="CHEBI:29105"/>
    </ligand>
</feature>
<dbReference type="GO" id="GO:0008270">
    <property type="term" value="F:zinc ion binding"/>
    <property type="evidence" value="ECO:0007669"/>
    <property type="project" value="UniProtKB-UniRule"/>
</dbReference>
<dbReference type="NCBIfam" id="TIGR02082">
    <property type="entry name" value="metH"/>
    <property type="match status" value="1"/>
</dbReference>
<dbReference type="SUPFAM" id="SSF51717">
    <property type="entry name" value="Dihydropteroate synthetase-like"/>
    <property type="match status" value="1"/>
</dbReference>
<evidence type="ECO:0000256" key="22">
    <source>
        <dbReference type="PIRSR" id="PIRSR000381-1"/>
    </source>
</evidence>
<evidence type="ECO:0000256" key="13">
    <source>
        <dbReference type="ARBA" id="ARBA00022723"/>
    </source>
</evidence>
<dbReference type="PROSITE" id="PS51337">
    <property type="entry name" value="B12_BINDING_NTER"/>
    <property type="match status" value="1"/>
</dbReference>
<dbReference type="Pfam" id="PF02310">
    <property type="entry name" value="B12-binding"/>
    <property type="match status" value="1"/>
</dbReference>
<dbReference type="PIRSF" id="PIRSF000381">
    <property type="entry name" value="MetH"/>
    <property type="match status" value="1"/>
</dbReference>
<feature type="binding site" description="axial binding residue" evidence="22">
    <location>
        <position position="765"/>
    </location>
    <ligand>
        <name>methylcob(III)alamin</name>
        <dbReference type="ChEBI" id="CHEBI:28115"/>
    </ligand>
    <ligandPart>
        <name>Co</name>
        <dbReference type="ChEBI" id="CHEBI:27638"/>
    </ligandPart>
</feature>
<dbReference type="InterPro" id="IPR036724">
    <property type="entry name" value="Cobalamin-bd_sf"/>
</dbReference>
<evidence type="ECO:0000256" key="11">
    <source>
        <dbReference type="ARBA" id="ARBA00022679"/>
    </source>
</evidence>
<feature type="binding site" evidence="22 24">
    <location>
        <position position="309"/>
    </location>
    <ligand>
        <name>Zn(2+)</name>
        <dbReference type="ChEBI" id="CHEBI:29105"/>
    </ligand>
</feature>
<keyword evidence="17 21" id="KW-0170">Cobalt</keyword>
<evidence type="ECO:0000256" key="2">
    <source>
        <dbReference type="ARBA" id="ARBA00001947"/>
    </source>
</evidence>
<dbReference type="SUPFAM" id="SSF82282">
    <property type="entry name" value="Homocysteine S-methyltransferase"/>
    <property type="match status" value="1"/>
</dbReference>
<dbReference type="GO" id="GO:0031419">
    <property type="term" value="F:cobalamin binding"/>
    <property type="evidence" value="ECO:0007669"/>
    <property type="project" value="UniProtKB-UniRule"/>
</dbReference>
<dbReference type="InterPro" id="IPR003726">
    <property type="entry name" value="HCY_dom"/>
</dbReference>
<dbReference type="RefSeq" id="WP_130058487.1">
    <property type="nucleotide sequence ID" value="NZ_JADNPJ010000019.1"/>
</dbReference>
<dbReference type="SMART" id="SM01018">
    <property type="entry name" value="B12-binding_2"/>
    <property type="match status" value="1"/>
</dbReference>
<evidence type="ECO:0000256" key="15">
    <source>
        <dbReference type="ARBA" id="ARBA00022833"/>
    </source>
</evidence>
<dbReference type="InterPro" id="IPR036594">
    <property type="entry name" value="Meth_synthase_dom"/>
</dbReference>
<feature type="domain" description="Hcy-binding" evidence="25">
    <location>
        <begin position="3"/>
        <end position="323"/>
    </location>
</feature>
<evidence type="ECO:0000256" key="4">
    <source>
        <dbReference type="ARBA" id="ARBA00005178"/>
    </source>
</evidence>
<comment type="pathway">
    <text evidence="4 21">Amino-acid biosynthesis; L-methionine biosynthesis via de novo pathway; L-methionine from L-homocysteine (MetH route): step 1/1.</text>
</comment>
<dbReference type="InterPro" id="IPR003759">
    <property type="entry name" value="Cbl-bd_cap"/>
</dbReference>
<feature type="binding site" evidence="22 24">
    <location>
        <position position="245"/>
    </location>
    <ligand>
        <name>Zn(2+)</name>
        <dbReference type="ChEBI" id="CHEBI:29105"/>
    </ligand>
</feature>
<dbReference type="UniPathway" id="UPA00051">
    <property type="reaction ID" value="UER00081"/>
</dbReference>
<dbReference type="Gene3D" id="3.40.50.280">
    <property type="entry name" value="Cobalamin-binding domain"/>
    <property type="match status" value="1"/>
</dbReference>
<dbReference type="Pfam" id="PF02607">
    <property type="entry name" value="B12-binding_2"/>
    <property type="match status" value="1"/>
</dbReference>
<dbReference type="Gene3D" id="1.10.1240.10">
    <property type="entry name" value="Methionine synthase domain"/>
    <property type="match status" value="1"/>
</dbReference>
<evidence type="ECO:0000256" key="14">
    <source>
        <dbReference type="ARBA" id="ARBA00022737"/>
    </source>
</evidence>
<dbReference type="GO" id="GO:0008705">
    <property type="term" value="F:methionine synthase activity"/>
    <property type="evidence" value="ECO:0007669"/>
    <property type="project" value="UniProtKB-UniRule"/>
</dbReference>
<evidence type="ECO:0000256" key="12">
    <source>
        <dbReference type="ARBA" id="ARBA00022691"/>
    </source>
</evidence>
<dbReference type="EC" id="2.1.1.13" evidence="6 20"/>
<feature type="binding site" evidence="23">
    <location>
        <position position="866"/>
    </location>
    <ligand>
        <name>methylcob(III)alamin</name>
        <dbReference type="ChEBI" id="CHEBI:28115"/>
    </ligand>
</feature>
<evidence type="ECO:0000256" key="17">
    <source>
        <dbReference type="ARBA" id="ARBA00023285"/>
    </source>
</evidence>
<evidence type="ECO:0000256" key="21">
    <source>
        <dbReference type="PIRNR" id="PIRNR000381"/>
    </source>
</evidence>
<evidence type="ECO:0000256" key="19">
    <source>
        <dbReference type="ARBA" id="ARBA00031040"/>
    </source>
</evidence>